<reference evidence="1" key="1">
    <citation type="submission" date="2021-09" db="EMBL/GenBank/DDBJ databases">
        <title>Genome of Aequorivita sp. strain F47161.</title>
        <authorList>
            <person name="Wang Y."/>
        </authorList>
    </citation>
    <scope>NUCLEOTIDE SEQUENCE</scope>
    <source>
        <strain evidence="1">F47161</strain>
    </source>
</reference>
<protein>
    <recommendedName>
        <fullName evidence="3">Lipoprotein</fullName>
    </recommendedName>
</protein>
<gene>
    <name evidence="1" type="ORF">K8089_10225</name>
</gene>
<keyword evidence="2" id="KW-1185">Reference proteome</keyword>
<dbReference type="AlphaFoldDB" id="A0A9X1QW40"/>
<dbReference type="Proteomes" id="UP001139461">
    <property type="component" value="Unassembled WGS sequence"/>
</dbReference>
<evidence type="ECO:0008006" key="3">
    <source>
        <dbReference type="Google" id="ProtNLM"/>
    </source>
</evidence>
<sequence>MKLFQYIFLTLVFVCFSFSCSSVKFLPVTDSIDISEYQVYVFRLCEYRNSYGNKRYFLCDEPCEETNVQANDTIQIIEELYMLRSQKSPENIIYFTSKSDKYIQRNRGIFNDTLYKKYIMASDIEYVYFGKITNSNKINFVNPIENLSFSFKNGSEKCEFILDSIYSQTAVKNTISNQHLKMKNLFNVEIQFLESNRKLVVNKKNLDTINTLVLKENRMFFNGKNNSVNLSQRKRLKYHPIYRPTHDSIVRKIIQNNLKEQVILKGKTI</sequence>
<evidence type="ECO:0000313" key="2">
    <source>
        <dbReference type="Proteomes" id="UP001139461"/>
    </source>
</evidence>
<dbReference type="EMBL" id="JAIRBA010000019">
    <property type="protein sequence ID" value="MCG2419400.1"/>
    <property type="molecule type" value="Genomic_DNA"/>
</dbReference>
<dbReference type="RefSeq" id="WP_237603188.1">
    <property type="nucleotide sequence ID" value="NZ_JAIRBA010000019.1"/>
</dbReference>
<name>A0A9X1QW40_9FLAO</name>
<proteinExistence type="predicted"/>
<comment type="caution">
    <text evidence="1">The sequence shown here is derived from an EMBL/GenBank/DDBJ whole genome shotgun (WGS) entry which is preliminary data.</text>
</comment>
<evidence type="ECO:0000313" key="1">
    <source>
        <dbReference type="EMBL" id="MCG2419400.1"/>
    </source>
</evidence>
<dbReference type="PROSITE" id="PS51257">
    <property type="entry name" value="PROKAR_LIPOPROTEIN"/>
    <property type="match status" value="1"/>
</dbReference>
<organism evidence="1 2">
    <name type="scientific">Aequorivita vitellina</name>
    <dbReference type="NCBI Taxonomy" id="2874475"/>
    <lineage>
        <taxon>Bacteria</taxon>
        <taxon>Pseudomonadati</taxon>
        <taxon>Bacteroidota</taxon>
        <taxon>Flavobacteriia</taxon>
        <taxon>Flavobacteriales</taxon>
        <taxon>Flavobacteriaceae</taxon>
        <taxon>Aequorivita</taxon>
    </lineage>
</organism>
<accession>A0A9X1QW40</accession>